<sequence length="398" mass="44850">METNDPLETKVVKGVKDAVEGILDFTYIIFMAHTLTHSRWMSFTHHCNILSMSYSRSTCIYSCSFGTTKDSLLNSYHRDLFVKITCGTKLKGFVDCEHYAFGVKCEMAEVMLKGFAEREHYLFQIIIPLKVCSGPTIPQLRVSNTDWHRPQVAARLASMSCRSSMLSKAVCATLLGWMRAMYKSLEVVRGNLCKIQQVRYFCSNRPRIPQIRVSNTRLAQAASGCAPSVDVLPIFDVKQQSVRNPARDGWWPALILRPRILQIRVSNTRLAQAASGCAPSVDVLPIFDVKQQSVRNPARDGWGPTSPFKDTGIKIVESLTSFPLVLLNFDLFSLLSIFKYNPGKMTNLLLLNNFYPVISYRPVRKEKRRIVVYGLVTRYGPQSVASASDDIIAIAIYL</sequence>
<dbReference type="EMBL" id="KQ435828">
    <property type="protein sequence ID" value="KOX71901.1"/>
    <property type="molecule type" value="Genomic_DNA"/>
</dbReference>
<dbReference type="OrthoDB" id="6354602at2759"/>
<accession>A0A0N0U499</accession>
<evidence type="ECO:0000313" key="2">
    <source>
        <dbReference type="Proteomes" id="UP000053105"/>
    </source>
</evidence>
<dbReference type="AlphaFoldDB" id="A0A0N0U499"/>
<gene>
    <name evidence="1" type="ORF">WN51_03046</name>
</gene>
<keyword evidence="2" id="KW-1185">Reference proteome</keyword>
<evidence type="ECO:0000313" key="1">
    <source>
        <dbReference type="EMBL" id="KOX71901.1"/>
    </source>
</evidence>
<name>A0A0N0U499_9HYME</name>
<protein>
    <submittedName>
        <fullName evidence="1">Uncharacterized protein</fullName>
    </submittedName>
</protein>
<proteinExistence type="predicted"/>
<organism evidence="1 2">
    <name type="scientific">Melipona quadrifasciata</name>
    <dbReference type="NCBI Taxonomy" id="166423"/>
    <lineage>
        <taxon>Eukaryota</taxon>
        <taxon>Metazoa</taxon>
        <taxon>Ecdysozoa</taxon>
        <taxon>Arthropoda</taxon>
        <taxon>Hexapoda</taxon>
        <taxon>Insecta</taxon>
        <taxon>Pterygota</taxon>
        <taxon>Neoptera</taxon>
        <taxon>Endopterygota</taxon>
        <taxon>Hymenoptera</taxon>
        <taxon>Apocrita</taxon>
        <taxon>Aculeata</taxon>
        <taxon>Apoidea</taxon>
        <taxon>Anthophila</taxon>
        <taxon>Apidae</taxon>
        <taxon>Melipona</taxon>
    </lineage>
</organism>
<reference evidence="1 2" key="1">
    <citation type="submission" date="2015-07" db="EMBL/GenBank/DDBJ databases">
        <title>The genome of Melipona quadrifasciata.</title>
        <authorList>
            <person name="Pan H."/>
            <person name="Kapheim K."/>
        </authorList>
    </citation>
    <scope>NUCLEOTIDE SEQUENCE [LARGE SCALE GENOMIC DNA]</scope>
    <source>
        <strain evidence="1">0111107301</strain>
        <tissue evidence="1">Whole body</tissue>
    </source>
</reference>
<dbReference type="Proteomes" id="UP000053105">
    <property type="component" value="Unassembled WGS sequence"/>
</dbReference>